<name>A0A1Z5JES1_FISSO</name>
<dbReference type="GO" id="GO:0005730">
    <property type="term" value="C:nucleolus"/>
    <property type="evidence" value="ECO:0007669"/>
    <property type="project" value="TreeGrafter"/>
</dbReference>
<dbReference type="EMBL" id="BDSP01000050">
    <property type="protein sequence ID" value="GAX12268.1"/>
    <property type="molecule type" value="Genomic_DNA"/>
</dbReference>
<dbReference type="GO" id="GO:0000956">
    <property type="term" value="P:nuclear-transcribed mRNA catabolic process"/>
    <property type="evidence" value="ECO:0007669"/>
    <property type="project" value="TreeGrafter"/>
</dbReference>
<dbReference type="GO" id="GO:0030687">
    <property type="term" value="C:preribosome, large subunit precursor"/>
    <property type="evidence" value="ECO:0007669"/>
    <property type="project" value="TreeGrafter"/>
</dbReference>
<dbReference type="InParanoid" id="A0A1Z5JES1"/>
<dbReference type="Gene3D" id="3.30.70.1730">
    <property type="match status" value="1"/>
</dbReference>
<organism evidence="3 4">
    <name type="scientific">Fistulifera solaris</name>
    <name type="common">Oleaginous diatom</name>
    <dbReference type="NCBI Taxonomy" id="1519565"/>
    <lineage>
        <taxon>Eukaryota</taxon>
        <taxon>Sar</taxon>
        <taxon>Stramenopiles</taxon>
        <taxon>Ochrophyta</taxon>
        <taxon>Bacillariophyta</taxon>
        <taxon>Bacillariophyceae</taxon>
        <taxon>Bacillariophycidae</taxon>
        <taxon>Naviculales</taxon>
        <taxon>Naviculaceae</taxon>
        <taxon>Fistulifera</taxon>
    </lineage>
</organism>
<reference evidence="3 4" key="1">
    <citation type="journal article" date="2015" name="Plant Cell">
        <title>Oil accumulation by the oleaginous diatom Fistulifera solaris as revealed by the genome and transcriptome.</title>
        <authorList>
            <person name="Tanaka T."/>
            <person name="Maeda Y."/>
            <person name="Veluchamy A."/>
            <person name="Tanaka M."/>
            <person name="Abida H."/>
            <person name="Marechal E."/>
            <person name="Bowler C."/>
            <person name="Muto M."/>
            <person name="Sunaga Y."/>
            <person name="Tanaka M."/>
            <person name="Yoshino T."/>
            <person name="Taniguchi T."/>
            <person name="Fukuda Y."/>
            <person name="Nemoto M."/>
            <person name="Matsumoto M."/>
            <person name="Wong P.S."/>
            <person name="Aburatani S."/>
            <person name="Fujibuchi W."/>
        </authorList>
    </citation>
    <scope>NUCLEOTIDE SEQUENCE [LARGE SCALE GENOMIC DNA]</scope>
    <source>
        <strain evidence="3 4">JPCC DA0580</strain>
    </source>
</reference>
<evidence type="ECO:0000259" key="2">
    <source>
        <dbReference type="Pfam" id="PF17777"/>
    </source>
</evidence>
<dbReference type="AlphaFoldDB" id="A0A1Z5JES1"/>
<dbReference type="GO" id="GO:0006364">
    <property type="term" value="P:rRNA processing"/>
    <property type="evidence" value="ECO:0007669"/>
    <property type="project" value="TreeGrafter"/>
</dbReference>
<dbReference type="Pfam" id="PF17777">
    <property type="entry name" value="RL10P_insert"/>
    <property type="match status" value="1"/>
</dbReference>
<dbReference type="FunCoup" id="A0A1Z5JES1">
    <property type="interactions" value="911"/>
</dbReference>
<dbReference type="GO" id="GO:0042273">
    <property type="term" value="P:ribosomal large subunit biogenesis"/>
    <property type="evidence" value="ECO:0007669"/>
    <property type="project" value="TreeGrafter"/>
</dbReference>
<dbReference type="SUPFAM" id="SSF160369">
    <property type="entry name" value="Ribosomal protein L10-like"/>
    <property type="match status" value="1"/>
</dbReference>
<dbReference type="InterPro" id="IPR040637">
    <property type="entry name" value="Ribosomal_uL10-like_insert"/>
</dbReference>
<dbReference type="InterPro" id="IPR043164">
    <property type="entry name" value="Ribosomal_uL10-like_insert_sf"/>
</dbReference>
<gene>
    <name evidence="3" type="ORF">FisN_1Hh199</name>
</gene>
<dbReference type="InterPro" id="IPR001790">
    <property type="entry name" value="Ribosomal_uL10"/>
</dbReference>
<feature type="domain" description="Large ribosomal subunit protein uL10-like insertion" evidence="2">
    <location>
        <begin position="79"/>
        <end position="150"/>
    </location>
</feature>
<sequence length="172" mass="19569">MRSTKFKDVRWKFADSRIVMGKNKLMQIALGRSDADEYETDLQHVSNFINGANVGLLLTSKSRKEVEEYFEKLVEPDFARAGAVAHRTISITDEDLNDKPVSVMEGLRKLGMPVEIKNGKIVLVPKEYSICKEGDELTVEQCKLLTQFGIQLAEFRVKLVCHWSKGQFESLE</sequence>
<evidence type="ECO:0000313" key="4">
    <source>
        <dbReference type="Proteomes" id="UP000198406"/>
    </source>
</evidence>
<dbReference type="InterPro" id="IPR043141">
    <property type="entry name" value="Ribosomal_uL10-like_sf"/>
</dbReference>
<comment type="caution">
    <text evidence="3">The sequence shown here is derived from an EMBL/GenBank/DDBJ whole genome shotgun (WGS) entry which is preliminary data.</text>
</comment>
<comment type="similarity">
    <text evidence="1">Belongs to the universal ribosomal protein uL10 family.</text>
</comment>
<dbReference type="PANTHER" id="PTHR45841">
    <property type="entry name" value="MRNA TURNOVER PROTEIN 4 MRTO4"/>
    <property type="match status" value="1"/>
</dbReference>
<dbReference type="OrthoDB" id="10262308at2759"/>
<proteinExistence type="inferred from homology"/>
<accession>A0A1Z5JES1</accession>
<dbReference type="InterPro" id="IPR051742">
    <property type="entry name" value="Ribosome_Assembly_uL10"/>
</dbReference>
<dbReference type="Pfam" id="PF00466">
    <property type="entry name" value="Ribosomal_L10"/>
    <property type="match status" value="1"/>
</dbReference>
<evidence type="ECO:0000256" key="1">
    <source>
        <dbReference type="ARBA" id="ARBA00008889"/>
    </source>
</evidence>
<protein>
    <submittedName>
        <fullName evidence="3">mRNA turnover protein 4</fullName>
    </submittedName>
</protein>
<dbReference type="GO" id="GO:0003723">
    <property type="term" value="F:RNA binding"/>
    <property type="evidence" value="ECO:0007669"/>
    <property type="project" value="TreeGrafter"/>
</dbReference>
<dbReference type="Gene3D" id="3.90.105.20">
    <property type="match status" value="1"/>
</dbReference>
<dbReference type="PANTHER" id="PTHR45841:SF1">
    <property type="entry name" value="MRNA TURNOVER PROTEIN 4 HOMOLOG"/>
    <property type="match status" value="1"/>
</dbReference>
<dbReference type="Proteomes" id="UP000198406">
    <property type="component" value="Unassembled WGS sequence"/>
</dbReference>
<evidence type="ECO:0000313" key="3">
    <source>
        <dbReference type="EMBL" id="GAX12268.1"/>
    </source>
</evidence>
<keyword evidence="4" id="KW-1185">Reference proteome</keyword>